<dbReference type="InterPro" id="IPR050534">
    <property type="entry name" value="Coronavir_polyprotein_1ab"/>
</dbReference>
<evidence type="ECO:0000256" key="5">
    <source>
        <dbReference type="ARBA" id="ARBA00022840"/>
    </source>
</evidence>
<feature type="compositionally biased region" description="Basic residues" evidence="6">
    <location>
        <begin position="601"/>
        <end position="613"/>
    </location>
</feature>
<feature type="compositionally biased region" description="Basic and acidic residues" evidence="6">
    <location>
        <begin position="735"/>
        <end position="744"/>
    </location>
</feature>
<feature type="compositionally biased region" description="Polar residues" evidence="6">
    <location>
        <begin position="451"/>
        <end position="468"/>
    </location>
</feature>
<feature type="region of interest" description="Disordered" evidence="6">
    <location>
        <begin position="1045"/>
        <end position="1129"/>
    </location>
</feature>
<feature type="compositionally biased region" description="Low complexity" evidence="6">
    <location>
        <begin position="970"/>
        <end position="979"/>
    </location>
</feature>
<feature type="region of interest" description="Disordered" evidence="6">
    <location>
        <begin position="969"/>
        <end position="988"/>
    </location>
</feature>
<dbReference type="Gene3D" id="2.40.30.270">
    <property type="match status" value="1"/>
</dbReference>
<dbReference type="GO" id="GO:0016787">
    <property type="term" value="F:hydrolase activity"/>
    <property type="evidence" value="ECO:0007669"/>
    <property type="project" value="UniProtKB-KW"/>
</dbReference>
<feature type="compositionally biased region" description="Polar residues" evidence="6">
    <location>
        <begin position="188"/>
        <end position="199"/>
    </location>
</feature>
<feature type="compositionally biased region" description="Polar residues" evidence="6">
    <location>
        <begin position="287"/>
        <end position="309"/>
    </location>
</feature>
<feature type="compositionally biased region" description="Acidic residues" evidence="6">
    <location>
        <begin position="337"/>
        <end position="360"/>
    </location>
</feature>
<evidence type="ECO:0000259" key="7">
    <source>
        <dbReference type="SMART" id="SM00382"/>
    </source>
</evidence>
<name>A0A8X7MVX0_9BASI</name>
<evidence type="ECO:0000256" key="1">
    <source>
        <dbReference type="ARBA" id="ARBA00007913"/>
    </source>
</evidence>
<organism evidence="8 9">
    <name type="scientific">Tilletia controversa</name>
    <name type="common">dwarf bunt fungus</name>
    <dbReference type="NCBI Taxonomy" id="13291"/>
    <lineage>
        <taxon>Eukaryota</taxon>
        <taxon>Fungi</taxon>
        <taxon>Dikarya</taxon>
        <taxon>Basidiomycota</taxon>
        <taxon>Ustilaginomycotina</taxon>
        <taxon>Exobasidiomycetes</taxon>
        <taxon>Tilletiales</taxon>
        <taxon>Tilletiaceae</taxon>
        <taxon>Tilletia</taxon>
    </lineage>
</organism>
<feature type="region of interest" description="Disordered" evidence="6">
    <location>
        <begin position="66"/>
        <end position="90"/>
    </location>
</feature>
<feature type="compositionally biased region" description="Acidic residues" evidence="6">
    <location>
        <begin position="818"/>
        <end position="829"/>
    </location>
</feature>
<feature type="compositionally biased region" description="Acidic residues" evidence="6">
    <location>
        <begin position="318"/>
        <end position="330"/>
    </location>
</feature>
<sequence>MATVSEPAGDDRHLALSWLQRQLVLLSRERKAEHEQSHLLLSHAPPRLLERHGLALLNLGVSSISTTRVNSRRSGGTRGPAASSSAGGQLGDKTALVELHRPSAWHSDTQLPQHSFRTGDLCAIQEHAGVEGKSKGNTRQQDDGVRRQGEEPEGHQGVIYSTSQDRIVVAVSLRDKGGNGASHLKAGSNKQSKRSAQATLQLPERCRLVKVANDSTFDRMDQTMARLGKLLGFSEEDLFPVAMSKEGTPKPPADMSQDRSRQADPQPLPEPESTPQDVDVEADVNADTGTEASNAQVEVDTQTGQSEPSAATHTKEATEEDEEEEKDDNEVEHPDQNQDEEDDEVEVEDANSEDDDEEGTVDPISEEPQPVPQLITALLGLSTPSFVSSPSSKSLTLPINPPINANLNSSQLAAIDFALRSQPFSLLHGPPGTGKTTTLIELIAQVVLPHPSSSQAPPSEPGTDQQQQSRKRVLVCAASNLAIDNLLERLVVPHPPTLAKDPERDTPTVLRRAGISVVRLGHPARVMPALVERTLDRLVSPSESAGGKKASQSGAETGGNVEGAVDRAEAEMVRDVELEIKKLRAKLEERETPTGASAGAKNKKDKKGKKPTGAKHDDSSSGPASTGRPILRGYARKKAWVDLRSLKKEHESRSRKLMRNVLGRADIVLCTCHGAGSRILERAFERTGPLGGGQSRGFDLVVVDEACQALEPAVWIPIMRAVEQQQQEQQRRRRREGDAYHGEEEGGGVKLVLAGDHLQLPPTVKDPEAGRVRRAREASRLKRKKREAKQALREKEKRQRKEKREVVEEESVEPRSDEEVEDALEDGLEDMTLSDVESGGDNQDHLDATAAADDSNATPLLATKPLRPPRTLETTLFSRLLGMYGPSCKAVLEEQYRMNNTLQAFPNSELYEGRLRAWEGCAQSRLRDLPHYRCGDSKADGDGAGEDEEDDAHTAPLVFIDTAGLEMFESSPDGSSSSPNKVGPLSESKSNANEAALVLAHVKKLVSHGLKVEEIVVLAPYAAQAALIREMLGACRDAVGPVVQGREKDVPTAAREAEAEEKKGKGKKAAGKGKRVTKHDKRAVGGSSKKSASSKQVEDEDEDEDHADDGADEGGNGGAPAGGAQGPVSLAGVEVGTVDGMQGREKEAVVLSLVRSNRDGEVGFLAEKRRLNVAMTRAKRHLCVVGDSDTVGRGGDGYLKAWMDHLGEHALVIVPE</sequence>
<keyword evidence="2" id="KW-0547">Nucleotide-binding</keyword>
<evidence type="ECO:0000256" key="3">
    <source>
        <dbReference type="ARBA" id="ARBA00022801"/>
    </source>
</evidence>
<feature type="domain" description="AAA+ ATPase" evidence="7">
    <location>
        <begin position="421"/>
        <end position="887"/>
    </location>
</feature>
<feature type="compositionally biased region" description="Acidic residues" evidence="6">
    <location>
        <begin position="1098"/>
        <end position="1112"/>
    </location>
</feature>
<dbReference type="EMBL" id="LWDE02000298">
    <property type="protein sequence ID" value="KAE8249203.1"/>
    <property type="molecule type" value="Genomic_DNA"/>
</dbReference>
<dbReference type="AlphaFoldDB" id="A0A8X7MVX0"/>
<dbReference type="Gene3D" id="3.40.50.300">
    <property type="entry name" value="P-loop containing nucleotide triphosphate hydrolases"/>
    <property type="match status" value="2"/>
</dbReference>
<keyword evidence="3" id="KW-0378">Hydrolase</keyword>
<keyword evidence="9" id="KW-1185">Reference proteome</keyword>
<dbReference type="Proteomes" id="UP000077684">
    <property type="component" value="Unassembled WGS sequence"/>
</dbReference>
<comment type="caution">
    <text evidence="8">The sequence shown here is derived from an EMBL/GenBank/DDBJ whole genome shotgun (WGS) entry which is preliminary data.</text>
</comment>
<proteinExistence type="inferred from homology"/>
<feature type="region of interest" description="Disordered" evidence="6">
    <location>
        <begin position="174"/>
        <end position="199"/>
    </location>
</feature>
<dbReference type="SMART" id="SM00382">
    <property type="entry name" value="AAA"/>
    <property type="match status" value="1"/>
</dbReference>
<feature type="region of interest" description="Disordered" evidence="6">
    <location>
        <begin position="127"/>
        <end position="158"/>
    </location>
</feature>
<evidence type="ECO:0000256" key="2">
    <source>
        <dbReference type="ARBA" id="ARBA00022741"/>
    </source>
</evidence>
<feature type="compositionally biased region" description="Basic and acidic residues" evidence="6">
    <location>
        <begin position="765"/>
        <end position="780"/>
    </location>
</feature>
<dbReference type="InterPro" id="IPR041679">
    <property type="entry name" value="DNA2/NAM7-like_C"/>
</dbReference>
<dbReference type="InterPro" id="IPR047187">
    <property type="entry name" value="SF1_C_Upf1"/>
</dbReference>
<keyword evidence="4" id="KW-0347">Helicase</keyword>
<feature type="region of interest" description="Disordered" evidence="6">
    <location>
        <begin position="450"/>
        <end position="471"/>
    </location>
</feature>
<keyword evidence="5" id="KW-0067">ATP-binding</keyword>
<reference evidence="8" key="2">
    <citation type="journal article" date="2019" name="IMA Fungus">
        <title>Genome sequencing and comparison of five Tilletia species to identify candidate genes for the detection of regulated species infecting wheat.</title>
        <authorList>
            <person name="Nguyen H.D.T."/>
            <person name="Sultana T."/>
            <person name="Kesanakurti P."/>
            <person name="Hambleton S."/>
        </authorList>
    </citation>
    <scope>NUCLEOTIDE SEQUENCE</scope>
    <source>
        <strain evidence="8">DAOMC 236426</strain>
    </source>
</reference>
<reference evidence="8" key="1">
    <citation type="submission" date="2016-04" db="EMBL/GenBank/DDBJ databases">
        <authorList>
            <person name="Nguyen H.D."/>
            <person name="Samba Siva P."/>
            <person name="Cullis J."/>
            <person name="Levesque C.A."/>
            <person name="Hambleton S."/>
        </authorList>
    </citation>
    <scope>NUCLEOTIDE SEQUENCE</scope>
    <source>
        <strain evidence="8">DAOMC 236426</strain>
    </source>
</reference>
<feature type="region of interest" description="Disordered" evidence="6">
    <location>
        <begin position="540"/>
        <end position="568"/>
    </location>
</feature>
<feature type="compositionally biased region" description="Basic and acidic residues" evidence="6">
    <location>
        <begin position="788"/>
        <end position="817"/>
    </location>
</feature>
<evidence type="ECO:0000313" key="9">
    <source>
        <dbReference type="Proteomes" id="UP000077684"/>
    </source>
</evidence>
<comment type="similarity">
    <text evidence="1">Belongs to the DNA2/NAM7 helicase family.</text>
</comment>
<feature type="region of interest" description="Disordered" evidence="6">
    <location>
        <begin position="727"/>
        <end position="746"/>
    </location>
</feature>
<feature type="compositionally biased region" description="Gly residues" evidence="6">
    <location>
        <begin position="1113"/>
        <end position="1125"/>
    </location>
</feature>
<feature type="region of interest" description="Disordered" evidence="6">
    <location>
        <begin position="759"/>
        <end position="865"/>
    </location>
</feature>
<feature type="compositionally biased region" description="Basic and acidic residues" evidence="6">
    <location>
        <begin position="1045"/>
        <end position="1063"/>
    </location>
</feature>
<feature type="compositionally biased region" description="Basic and acidic residues" evidence="6">
    <location>
        <begin position="128"/>
        <end position="154"/>
    </location>
</feature>
<dbReference type="InterPro" id="IPR027417">
    <property type="entry name" value="P-loop_NTPase"/>
</dbReference>
<gene>
    <name evidence="8" type="ORF">A4X06_0g3338</name>
</gene>
<evidence type="ECO:0000256" key="6">
    <source>
        <dbReference type="SAM" id="MobiDB-lite"/>
    </source>
</evidence>
<dbReference type="PANTHER" id="PTHR43788:SF8">
    <property type="entry name" value="DNA-BINDING PROTEIN SMUBP-2"/>
    <property type="match status" value="1"/>
</dbReference>
<dbReference type="PANTHER" id="PTHR43788">
    <property type="entry name" value="DNA2/NAM7 HELICASE FAMILY MEMBER"/>
    <property type="match status" value="1"/>
</dbReference>
<dbReference type="Pfam" id="PF13087">
    <property type="entry name" value="AAA_12"/>
    <property type="match status" value="2"/>
</dbReference>
<feature type="region of interest" description="Disordered" evidence="6">
    <location>
        <begin position="243"/>
        <end position="372"/>
    </location>
</feature>
<dbReference type="CDD" id="cd18808">
    <property type="entry name" value="SF1_C_Upf1"/>
    <property type="match status" value="1"/>
</dbReference>
<dbReference type="Pfam" id="PF13086">
    <property type="entry name" value="AAA_11"/>
    <property type="match status" value="1"/>
</dbReference>
<feature type="region of interest" description="Disordered" evidence="6">
    <location>
        <begin position="588"/>
        <end position="631"/>
    </location>
</feature>
<evidence type="ECO:0000256" key="4">
    <source>
        <dbReference type="ARBA" id="ARBA00022806"/>
    </source>
</evidence>
<dbReference type="InterPro" id="IPR041677">
    <property type="entry name" value="DNA2/NAM7_AAA_11"/>
</dbReference>
<accession>A0A8X7MVX0</accession>
<dbReference type="GO" id="GO:0043139">
    <property type="term" value="F:5'-3' DNA helicase activity"/>
    <property type="evidence" value="ECO:0007669"/>
    <property type="project" value="TreeGrafter"/>
</dbReference>
<protein>
    <recommendedName>
        <fullName evidence="7">AAA+ ATPase domain-containing protein</fullName>
    </recommendedName>
</protein>
<dbReference type="GO" id="GO:0005524">
    <property type="term" value="F:ATP binding"/>
    <property type="evidence" value="ECO:0007669"/>
    <property type="project" value="UniProtKB-KW"/>
</dbReference>
<dbReference type="InterPro" id="IPR003593">
    <property type="entry name" value="AAA+_ATPase"/>
</dbReference>
<feature type="compositionally biased region" description="Basic residues" evidence="6">
    <location>
        <begin position="1064"/>
        <end position="1081"/>
    </location>
</feature>
<dbReference type="SUPFAM" id="SSF52540">
    <property type="entry name" value="P-loop containing nucleoside triphosphate hydrolases"/>
    <property type="match status" value="3"/>
</dbReference>
<evidence type="ECO:0000313" key="8">
    <source>
        <dbReference type="EMBL" id="KAE8249203.1"/>
    </source>
</evidence>